<keyword evidence="2" id="KW-1185">Reference proteome</keyword>
<evidence type="ECO:0000313" key="2">
    <source>
        <dbReference type="Proteomes" id="UP000008311"/>
    </source>
</evidence>
<accession>B9R8N6</accession>
<dbReference type="Proteomes" id="UP000008311">
    <property type="component" value="Unassembled WGS sequence"/>
</dbReference>
<sequence>MNWNKQQLLALASGWRGAEHDGERAAARLLIQQLVLVWNAEESRQFFLFLSLGIRWTSSVIRPMKLVMLCFVMRAD</sequence>
<protein>
    <submittedName>
        <fullName evidence="1">Uncharacterized protein</fullName>
    </submittedName>
</protein>
<evidence type="ECO:0000313" key="1">
    <source>
        <dbReference type="EMBL" id="EEF52866.1"/>
    </source>
</evidence>
<dbReference type="AlphaFoldDB" id="B9R8N6"/>
<dbReference type="EMBL" id="EQ973772">
    <property type="protein sequence ID" value="EEF52866.1"/>
    <property type="molecule type" value="Genomic_DNA"/>
</dbReference>
<organism evidence="1 2">
    <name type="scientific">Ricinus communis</name>
    <name type="common">Castor bean</name>
    <dbReference type="NCBI Taxonomy" id="3988"/>
    <lineage>
        <taxon>Eukaryota</taxon>
        <taxon>Viridiplantae</taxon>
        <taxon>Streptophyta</taxon>
        <taxon>Embryophyta</taxon>
        <taxon>Tracheophyta</taxon>
        <taxon>Spermatophyta</taxon>
        <taxon>Magnoliopsida</taxon>
        <taxon>eudicotyledons</taxon>
        <taxon>Gunneridae</taxon>
        <taxon>Pentapetalae</taxon>
        <taxon>rosids</taxon>
        <taxon>fabids</taxon>
        <taxon>Malpighiales</taxon>
        <taxon>Euphorbiaceae</taxon>
        <taxon>Acalyphoideae</taxon>
        <taxon>Acalypheae</taxon>
        <taxon>Ricinus</taxon>
    </lineage>
</organism>
<name>B9R8N6_RICCO</name>
<proteinExistence type="predicted"/>
<dbReference type="InParanoid" id="B9R8N6"/>
<reference evidence="2" key="1">
    <citation type="journal article" date="2010" name="Nat. Biotechnol.">
        <title>Draft genome sequence of the oilseed species Ricinus communis.</title>
        <authorList>
            <person name="Chan A.P."/>
            <person name="Crabtree J."/>
            <person name="Zhao Q."/>
            <person name="Lorenzi H."/>
            <person name="Orvis J."/>
            <person name="Puiu D."/>
            <person name="Melake-Berhan A."/>
            <person name="Jones K.M."/>
            <person name="Redman J."/>
            <person name="Chen G."/>
            <person name="Cahoon E.B."/>
            <person name="Gedil M."/>
            <person name="Stanke M."/>
            <person name="Haas B.J."/>
            <person name="Wortman J.R."/>
            <person name="Fraser-Liggett C.M."/>
            <person name="Ravel J."/>
            <person name="Rabinowicz P.D."/>
        </authorList>
    </citation>
    <scope>NUCLEOTIDE SEQUENCE [LARGE SCALE GENOMIC DNA]</scope>
    <source>
        <strain evidence="2">cv. Hale</strain>
    </source>
</reference>
<gene>
    <name evidence="1" type="ORF">RCOM_1601150</name>
</gene>